<evidence type="ECO:0000256" key="1">
    <source>
        <dbReference type="ARBA" id="ARBA00004167"/>
    </source>
</evidence>
<dbReference type="InterPro" id="IPR003598">
    <property type="entry name" value="Ig_sub2"/>
</dbReference>
<feature type="domain" description="Ig-like" evidence="23">
    <location>
        <begin position="3152"/>
        <end position="3244"/>
    </location>
</feature>
<feature type="region of interest" description="Disordered" evidence="19">
    <location>
        <begin position="129"/>
        <end position="177"/>
    </location>
</feature>
<feature type="disulfide bond" evidence="17">
    <location>
        <begin position="1125"/>
        <end position="1137"/>
    </location>
</feature>
<dbReference type="InterPro" id="IPR007110">
    <property type="entry name" value="Ig-like_dom"/>
</dbReference>
<evidence type="ECO:0000256" key="16">
    <source>
        <dbReference type="PROSITE-ProRule" id="PRU00122"/>
    </source>
</evidence>
<dbReference type="GO" id="GO:0012505">
    <property type="term" value="C:endomembrane system"/>
    <property type="evidence" value="ECO:0007669"/>
    <property type="project" value="UniProtKB-SubCell"/>
</dbReference>
<dbReference type="InterPro" id="IPR000034">
    <property type="entry name" value="Laminin_IV"/>
</dbReference>
<feature type="domain" description="Ig-like" evidence="23">
    <location>
        <begin position="4219"/>
        <end position="4319"/>
    </location>
</feature>
<dbReference type="InterPro" id="IPR036055">
    <property type="entry name" value="LDL_receptor-like_sf"/>
</dbReference>
<dbReference type="SMART" id="SM00180">
    <property type="entry name" value="EGF_Lam"/>
    <property type="match status" value="8"/>
</dbReference>
<dbReference type="InterPro" id="IPR000742">
    <property type="entry name" value="EGF"/>
</dbReference>
<dbReference type="PROSITE" id="PS01186">
    <property type="entry name" value="EGF_2"/>
    <property type="match status" value="3"/>
</dbReference>
<proteinExistence type="predicted"/>
<dbReference type="InterPro" id="IPR002172">
    <property type="entry name" value="LDrepeatLR_classA_rpt"/>
</dbReference>
<feature type="disulfide bond" evidence="17">
    <location>
        <begin position="1705"/>
        <end position="1717"/>
    </location>
</feature>
<reference evidence="26" key="1">
    <citation type="submission" date="2025-08" db="UniProtKB">
        <authorList>
            <consortium name="RefSeq"/>
        </authorList>
    </citation>
    <scope>IDENTIFICATION</scope>
    <source>
        <tissue evidence="26">Adult</tissue>
    </source>
</reference>
<dbReference type="PROSITE" id="PS01209">
    <property type="entry name" value="LDLRA_1"/>
    <property type="match status" value="12"/>
</dbReference>
<feature type="compositionally biased region" description="Basic and acidic residues" evidence="19">
    <location>
        <begin position="421"/>
        <end position="539"/>
    </location>
</feature>
<name>A0A8N4QDN2_BACDO</name>
<keyword evidence="11" id="KW-0472">Membrane</keyword>
<feature type="disulfide bond" evidence="17">
    <location>
        <begin position="1872"/>
        <end position="1887"/>
    </location>
</feature>
<feature type="domain" description="EGF-like" evidence="21">
    <location>
        <begin position="4623"/>
        <end position="4658"/>
    </location>
</feature>
<feature type="disulfide bond" evidence="18">
    <location>
        <begin position="2715"/>
        <end position="2724"/>
    </location>
</feature>
<feature type="domain" description="Laminin IV type A" evidence="24">
    <location>
        <begin position="2485"/>
        <end position="2661"/>
    </location>
</feature>
<feature type="disulfide bond" evidence="17">
    <location>
        <begin position="953"/>
        <end position="965"/>
    </location>
</feature>
<feature type="domain" description="Laminin EGF-like" evidence="22">
    <location>
        <begin position="2351"/>
        <end position="2406"/>
    </location>
</feature>
<evidence type="ECO:0000256" key="15">
    <source>
        <dbReference type="PROSITE-ProRule" id="PRU00076"/>
    </source>
</evidence>
<feature type="compositionally biased region" description="Basic residues" evidence="19">
    <location>
        <begin position="4153"/>
        <end position="4187"/>
    </location>
</feature>
<feature type="domain" description="Ig-like" evidence="23">
    <location>
        <begin position="1973"/>
        <end position="2062"/>
    </location>
</feature>
<feature type="disulfide bond" evidence="15">
    <location>
        <begin position="4907"/>
        <end position="4916"/>
    </location>
</feature>
<dbReference type="Pfam" id="PF00052">
    <property type="entry name" value="Laminin_B"/>
    <property type="match status" value="3"/>
</dbReference>
<feature type="domain" description="EGF-like" evidence="21">
    <location>
        <begin position="4585"/>
        <end position="4621"/>
    </location>
</feature>
<evidence type="ECO:0000256" key="10">
    <source>
        <dbReference type="ARBA" id="ARBA00022989"/>
    </source>
</evidence>
<feature type="disulfide bond" evidence="17">
    <location>
        <begin position="779"/>
        <end position="794"/>
    </location>
</feature>
<dbReference type="SMART" id="SM00282">
    <property type="entry name" value="LamG"/>
    <property type="match status" value="3"/>
</dbReference>
<feature type="disulfide bond" evidence="17">
    <location>
        <begin position="1440"/>
        <end position="1452"/>
    </location>
</feature>
<dbReference type="SMART" id="SM00408">
    <property type="entry name" value="IGc2"/>
    <property type="match status" value="13"/>
</dbReference>
<feature type="disulfide bond" evidence="17">
    <location>
        <begin position="1936"/>
        <end position="1948"/>
    </location>
</feature>
<feature type="domain" description="Laminin G" evidence="20">
    <location>
        <begin position="4923"/>
        <end position="5105"/>
    </location>
</feature>
<feature type="disulfide bond" evidence="17">
    <location>
        <begin position="1144"/>
        <end position="1159"/>
    </location>
</feature>
<gene>
    <name evidence="26" type="primary">LOC105230483</name>
</gene>
<feature type="disulfide bond" evidence="17">
    <location>
        <begin position="1051"/>
        <end position="1066"/>
    </location>
</feature>
<feature type="compositionally biased region" description="Basic and acidic residues" evidence="19">
    <location>
        <begin position="550"/>
        <end position="559"/>
    </location>
</feature>
<feature type="disulfide bond" evidence="17">
    <location>
        <begin position="1681"/>
        <end position="1696"/>
    </location>
</feature>
<feature type="disulfide bond" evidence="17">
    <location>
        <begin position="1039"/>
        <end position="1057"/>
    </location>
</feature>
<dbReference type="Gene3D" id="2.60.40.10">
    <property type="entry name" value="Immunoglobulins"/>
    <property type="match status" value="13"/>
</dbReference>
<keyword evidence="25" id="KW-1185">Reference proteome</keyword>
<keyword evidence="7" id="KW-0732">Signal</keyword>
<dbReference type="CDD" id="cd00112">
    <property type="entry name" value="LDLa"/>
    <property type="match status" value="23"/>
</dbReference>
<evidence type="ECO:0000256" key="7">
    <source>
        <dbReference type="ARBA" id="ARBA00022729"/>
    </source>
</evidence>
<feature type="domain" description="EGF-like" evidence="21">
    <location>
        <begin position="4881"/>
        <end position="4917"/>
    </location>
</feature>
<feature type="disulfide bond" evidence="17">
    <location>
        <begin position="1032"/>
        <end position="1044"/>
    </location>
</feature>
<feature type="disulfide bond" evidence="17">
    <location>
        <begin position="990"/>
        <end position="1002"/>
    </location>
</feature>
<dbReference type="GO" id="GO:0016192">
    <property type="term" value="P:vesicle-mediated transport"/>
    <property type="evidence" value="ECO:0007669"/>
    <property type="project" value="UniProtKB-ARBA"/>
</dbReference>
<organism evidence="25 26">
    <name type="scientific">Bactrocera dorsalis</name>
    <name type="common">Oriental fruit fly</name>
    <name type="synonym">Dacus dorsalis</name>
    <dbReference type="NCBI Taxonomy" id="27457"/>
    <lineage>
        <taxon>Eukaryota</taxon>
        <taxon>Metazoa</taxon>
        <taxon>Ecdysozoa</taxon>
        <taxon>Arthropoda</taxon>
        <taxon>Hexapoda</taxon>
        <taxon>Insecta</taxon>
        <taxon>Pterygota</taxon>
        <taxon>Neoptera</taxon>
        <taxon>Endopterygota</taxon>
        <taxon>Diptera</taxon>
        <taxon>Brachycera</taxon>
        <taxon>Muscomorpha</taxon>
        <taxon>Tephritoidea</taxon>
        <taxon>Tephritidae</taxon>
        <taxon>Bactrocera</taxon>
        <taxon>Bactrocera</taxon>
    </lineage>
</organism>
<feature type="disulfide bond" evidence="18">
    <location>
        <begin position="2377"/>
        <end position="2386"/>
    </location>
</feature>
<feature type="disulfide bond" evidence="17">
    <location>
        <begin position="927"/>
        <end position="942"/>
    </location>
</feature>
<feature type="disulfide bond" evidence="17">
    <location>
        <begin position="1381"/>
        <end position="1396"/>
    </location>
</feature>
<feature type="region of interest" description="Disordered" evidence="19">
    <location>
        <begin position="421"/>
        <end position="746"/>
    </location>
</feature>
<evidence type="ECO:0000256" key="12">
    <source>
        <dbReference type="ARBA" id="ARBA00023157"/>
    </source>
</evidence>
<feature type="disulfide bond" evidence="17">
    <location>
        <begin position="1315"/>
        <end position="1333"/>
    </location>
</feature>
<dbReference type="GO" id="GO:0005886">
    <property type="term" value="C:plasma membrane"/>
    <property type="evidence" value="ECO:0007669"/>
    <property type="project" value="TreeGrafter"/>
</dbReference>
<dbReference type="Gene3D" id="2.170.300.10">
    <property type="entry name" value="Tie2 ligand-binding domain superfamily"/>
    <property type="match status" value="2"/>
</dbReference>
<evidence type="ECO:0000256" key="18">
    <source>
        <dbReference type="PROSITE-ProRule" id="PRU00460"/>
    </source>
</evidence>
<feature type="disulfide bond" evidence="17">
    <location>
        <begin position="1853"/>
        <end position="1865"/>
    </location>
</feature>
<dbReference type="GeneID" id="105230483"/>
<feature type="disulfide bond" evidence="17">
    <location>
        <begin position="1912"/>
        <end position="1927"/>
    </location>
</feature>
<dbReference type="InterPro" id="IPR013151">
    <property type="entry name" value="Immunoglobulin_dom"/>
</dbReference>
<evidence type="ECO:0000256" key="6">
    <source>
        <dbReference type="ARBA" id="ARBA00022692"/>
    </source>
</evidence>
<feature type="disulfide bond" evidence="17">
    <location>
        <begin position="960"/>
        <end position="978"/>
    </location>
</feature>
<feature type="disulfide bond" evidence="17">
    <location>
        <begin position="1422"/>
        <end position="1437"/>
    </location>
</feature>
<feature type="domain" description="Ig-like" evidence="23">
    <location>
        <begin position="3843"/>
        <end position="3927"/>
    </location>
</feature>
<feature type="compositionally biased region" description="Basic and acidic residues" evidence="19">
    <location>
        <begin position="584"/>
        <end position="712"/>
    </location>
</feature>
<dbReference type="InterPro" id="IPR023415">
    <property type="entry name" value="LDLR_class-A_CS"/>
</dbReference>
<accession>A0A8N4QDN2</accession>
<evidence type="ECO:0000259" key="24">
    <source>
        <dbReference type="PROSITE" id="PS51115"/>
    </source>
</evidence>
<feature type="disulfide bond" evidence="17">
    <location>
        <begin position="1132"/>
        <end position="1150"/>
    </location>
</feature>
<evidence type="ECO:0000256" key="5">
    <source>
        <dbReference type="ARBA" id="ARBA00022530"/>
    </source>
</evidence>
<dbReference type="Pfam" id="PF13927">
    <property type="entry name" value="Ig_3"/>
    <property type="match status" value="4"/>
</dbReference>
<feature type="domain" description="Laminin G" evidence="20">
    <location>
        <begin position="4665"/>
        <end position="4841"/>
    </location>
</feature>
<feature type="disulfide bond" evidence="17">
    <location>
        <begin position="4084"/>
        <end position="4099"/>
    </location>
</feature>
<feature type="disulfide bond" evidence="17">
    <location>
        <begin position="1362"/>
        <end position="1374"/>
    </location>
</feature>
<keyword evidence="13" id="KW-0325">Glycoprotein</keyword>
<keyword evidence="9" id="KW-0084">Basement membrane</keyword>
<dbReference type="PROSITE" id="PS51115">
    <property type="entry name" value="LAMININ_IVA"/>
    <property type="match status" value="3"/>
</dbReference>
<feature type="disulfide bond" evidence="17">
    <location>
        <begin position="1893"/>
        <end position="1905"/>
    </location>
</feature>
<feature type="region of interest" description="Disordered" evidence="19">
    <location>
        <begin position="202"/>
        <end position="224"/>
    </location>
</feature>
<feature type="disulfide bond" evidence="17">
    <location>
        <begin position="1634"/>
        <end position="1652"/>
    </location>
</feature>
<dbReference type="SUPFAM" id="SSF48726">
    <property type="entry name" value="Immunoglobulin"/>
    <property type="match status" value="13"/>
</dbReference>
<dbReference type="Pfam" id="PF00054">
    <property type="entry name" value="Laminin_G_1"/>
    <property type="match status" value="2"/>
</dbReference>
<dbReference type="SMART" id="SM00192">
    <property type="entry name" value="LDLa"/>
    <property type="match status" value="25"/>
</dbReference>
<feature type="disulfide bond" evidence="17">
    <location>
        <begin position="1403"/>
        <end position="1415"/>
    </location>
</feature>
<dbReference type="InterPro" id="IPR013320">
    <property type="entry name" value="ConA-like_dom_sf"/>
</dbReference>
<feature type="domain" description="Ig-like" evidence="23">
    <location>
        <begin position="3551"/>
        <end position="3636"/>
    </location>
</feature>
<keyword evidence="15" id="KW-0245">EGF-like domain</keyword>
<dbReference type="PRINTS" id="PR00261">
    <property type="entry name" value="LDLRECEPTOR"/>
</dbReference>
<dbReference type="PANTHER" id="PTHR24270:SF62">
    <property type="entry name" value="LOW-DENSITY LIPOPROTEIN RECEPTOR-RELATED PROTEIN 2"/>
    <property type="match status" value="1"/>
</dbReference>
<dbReference type="Gene3D" id="4.10.400.10">
    <property type="entry name" value="Low-density Lipoprotein Receptor"/>
    <property type="match status" value="22"/>
</dbReference>
<feature type="domain" description="Ig-like" evidence="23">
    <location>
        <begin position="1749"/>
        <end position="1838"/>
    </location>
</feature>
<feature type="disulfide bond" evidence="17">
    <location>
        <begin position="1369"/>
        <end position="1387"/>
    </location>
</feature>
<feature type="compositionally biased region" description="Basic and acidic residues" evidence="19">
    <location>
        <begin position="3133"/>
        <end position="3143"/>
    </location>
</feature>
<feature type="compositionally biased region" description="Low complexity" evidence="19">
    <location>
        <begin position="4105"/>
        <end position="4119"/>
    </location>
</feature>
<feature type="disulfide bond" evidence="17">
    <location>
        <begin position="1712"/>
        <end position="1730"/>
    </location>
</feature>
<feature type="compositionally biased region" description="Acidic residues" evidence="19">
    <location>
        <begin position="573"/>
        <end position="583"/>
    </location>
</feature>
<keyword evidence="6" id="KW-0812">Transmembrane</keyword>
<feature type="domain" description="Ig-like" evidence="23">
    <location>
        <begin position="3255"/>
        <end position="3338"/>
    </location>
</feature>
<keyword evidence="4" id="KW-0964">Secreted</keyword>
<evidence type="ECO:0000256" key="2">
    <source>
        <dbReference type="ARBA" id="ARBA00004302"/>
    </source>
</evidence>
<feature type="domain" description="Ig-like" evidence="23">
    <location>
        <begin position="3641"/>
        <end position="3729"/>
    </location>
</feature>
<feature type="disulfide bond" evidence="15">
    <location>
        <begin position="4611"/>
        <end position="4620"/>
    </location>
</feature>
<feature type="disulfide bond" evidence="17">
    <location>
        <begin position="1955"/>
        <end position="1970"/>
    </location>
</feature>
<feature type="domain" description="Ig-like" evidence="23">
    <location>
        <begin position="3462"/>
        <end position="3543"/>
    </location>
</feature>
<feature type="disulfide bond" evidence="17">
    <location>
        <begin position="1538"/>
        <end position="1556"/>
    </location>
</feature>
<dbReference type="InterPro" id="IPR050685">
    <property type="entry name" value="LDLR"/>
</dbReference>
<dbReference type="GO" id="GO:0048513">
    <property type="term" value="P:animal organ development"/>
    <property type="evidence" value="ECO:0007669"/>
    <property type="project" value="UniProtKB-ARBA"/>
</dbReference>
<dbReference type="Pfam" id="PF00057">
    <property type="entry name" value="Ldl_recept_a"/>
    <property type="match status" value="18"/>
</dbReference>
<feature type="region of interest" description="Disordered" evidence="19">
    <location>
        <begin position="3731"/>
        <end position="3758"/>
    </location>
</feature>
<dbReference type="PROSITE" id="PS50835">
    <property type="entry name" value="IG_LIKE"/>
    <property type="match status" value="13"/>
</dbReference>
<dbReference type="SUPFAM" id="SSF57424">
    <property type="entry name" value="LDL receptor-like module"/>
    <property type="match status" value="22"/>
</dbReference>
<dbReference type="CDD" id="cd00054">
    <property type="entry name" value="EGF_CA"/>
    <property type="match status" value="2"/>
</dbReference>
<dbReference type="InterPro" id="IPR013783">
    <property type="entry name" value="Ig-like_fold"/>
</dbReference>
<evidence type="ECO:0000256" key="19">
    <source>
        <dbReference type="SAM" id="MobiDB-lite"/>
    </source>
</evidence>
<evidence type="ECO:0000256" key="17">
    <source>
        <dbReference type="PROSITE-ProRule" id="PRU00124"/>
    </source>
</evidence>
<feature type="disulfide bond" evidence="18">
    <location>
        <begin position="2780"/>
        <end position="2789"/>
    </location>
</feature>
<sequence length="5117" mass="573269">MGAQVPQSGANAARRTLWSASMIFKVVAVLLILHATCGTYHTATAKQLSNAELNIDDTFDIDQFEEAPAANPKLLLVRNERDLDNESLLEDELQPIAAEEDTDADADSGSWLAKGVKRVRRELSRLFGKAEDKSAAHRHRVNGGTKNTHVKHPKHHKAHGGDDKKHHSKHQLHGKHRAHRLLQQQRPDGNGHDNLEHQGKQINKLAKKHSKRQSDYDVDGSGDGDEDFVVPDTELWHTYFIINEPWTDDFSYELSEKFLELHRQLEIAFRDLFHATFSDEDFEINPTLKSISPNNDKFKVYALVELQLPRGNTDFKNVFETQIARYHRLGGLGVEADERFYFKRETEDLEDAVYNPAKEYDGEGGDEVPTGYECDPEVGFRCADGSSIACESLCNNQSDCSDGDDEEEAFCEERQRIQMEERRRQQAEQDEERQRAKAEEEEEEARRQAEDEQRRADEDRLRAEEEEARRQAEDEQRRAEEERLRAEEEVARRQAEDEQRRAEEERMRAEEEEARRQAEEEDKANELAEKEEEERRQQEGQHNQLEEDADKIPYDRYEPYPDQENDLFTPYPTEEDNDVEYDEETRRRNEEERARIEQEEEERRLAEEKRQQEEDEHRQAEEKRQQEENEHRRLQYEEFERRRAEEERQRAAQEEEEYRRAEEERRLADEAEARRRAEQAEAERRRYEYEEEQRNREDAAGRDPYEEPEQPKGPETPTEAPEVSETDEPAYNPNFDEGSGDDYGISTDRSTVFTAAGCRGDATYTCYKSGSRICDEQRCDDHEDCPDGEDEEDCGFISGGLDDKEGDVDGNLPGGEDDGGYEHVCSDAEFKCDGRCLPLEYFCNGRVECLDGTDERDCPDTKPEATVCQPDEYKCRAGNCIDSARRCDRVPDCPDGDDEDASCLIGCREDEYLCKDGMRCISNSKVCDRVTDCIDADDEDGCEGIVPQLRYFCPKGKFTCHDLSCISIVHRCDGKTDCPNDRADEEGCPCLYERWMCDDGTCVPQNLRCNGNIDCPNDVSDERNCNGGESACRYNEFQCGNGQCIPMRELCDNIYDCVDYSDERDCDLEDIGRNIFDEDEIIREYAPHDHRVLTTEAPVLEGLDAKEYYLYNSGLYEKSNAQHSCNERQFECGNKVCIPLQLRCDGFYHCNDLTDEYGCDQYRPESRRTTLPPPKLVRTTHSPWWNTTAATTTTSRPSTTTTDANIVTPVVPSYNNNTCLENLEFACRNGDCIPIESVCDGAADCRQREDEDYNLCNCSSDKWKCLRGGGCIAKTQVCDGRRQCKDGSDESICHFHAKYNKTRIVNECHSFQYQCADGICISGYKRCNGITDCVDGSDENNCPLNYDDTTYDFEPDPALSECDIYEFECDYSRCIPIEKKCDGYPDCDDETDELQCPPFTEHCHENEFECDENYCVLRDQQCNGIVNCNDGTDEQNCTFCRDKAFLCHTGECILPQQRCNGHPDCIDASDEQNCAAKIECPRLKFLCNGTCVDWSLYCNGKIDCDDGQDEKNCDGTERDKDVIELVSNKSCHAYQWQCGNYQCINKDYLCDGHADCTDGSDEAPRQCSKNVATRHTPEDCTADQYFCDDECHPDSIRCNNIRECTDGSDELNCTPYPPTRPRPLPTYPCPMHTCPNGKCYSESERCDGSRDCDDGADEANCCAANQFRCRNGDCVSSNAQCNGYQDCRDGSDEEDCSEPAYVVPCTGSQFRCNNGQCINAAARCDGYTDCADSSDEISCKAVDFPASNPELNLKTYPESQIIKESREVIFRCRDEGSLRARVKWTRPGGRPLPIGARDNGDGRLEIPNIRVEDSGPYICEAAGYPRHVSGQQVTVHLTVEKLNPDNERPPTACRAYQATCRDNQCIDKSQICDGTPHCADGSDEESCSHGLKCQPNQFMCRNSRCIDRIWRCDGEDDCFDNSDEDSCDPEPSGAPCRYDEFQCRSGHCIPKNFQCDDTNDCLDGSDEIGCMGPAAIRPPPPNVRLESGEALNITCVGTGVPVPLIVWRLNWGHVPDKCVTKNYGGTATLYCPNMASQDQGAYSCEILNPKGRVFVTPDTQVTVNIPTTADVCPAGFFNMLARRPDECIDCFCFGISKTCKSANLFNFAIQPSISSHKVKNVELNPYGDIIINDAPVPNILSRHHGVQFRVSDVGYNSREQPYLALPNEYMGNQLKSYGGYLRYEVNYMGNGRSNNAPDVIITGNGITLTQRVRNQPEPNVKNKISVQFSSGNWYKTDGRRATRGEVMMVLANVDNILIRLSYIDATEREVELTNIVMDSASLDDQGLGSASLVEKCVCPPGYIGDSCETCAPGYVREKYGPWLGRCVPFVPEPCQPGTYGDPARGIPCRSCPCPQTGSSNFASGCQLSPDGDVTCNCLEGYTGRRCEICAAGYQGNPLIPGGSCHPIPESTCNAEGTYYPHPNGTCECKPLVVGPRCDTCAPESFHLNSFTYTGCIECFCSGLTKQCSSSSWYRDQISSSFGRSGAPHGFELIRDYKAAQPSKVNFQQYNSALTFNQQLSPDPLYWSLPAPFLGDKITAYGGKLSYNLSYNPLPGGLMSRNTAPDVVISGEDITIIHYRKAGVNPSQPSSYSVPIIESAWQRPDGQVVNREHLLMTLSKIDAIYIKATYTTSTKDGQLTQVSLDIATQNNIGTPRAYEVEECRCPVGYIGLSCERCAPGYKRLSEGGLYLGVCIQCECNGHSDQCDAETGTCINCEHNTAGEFCDRCAPGYVGNASGGTPNDCSPDYEPYPPPAPGNQTIECAYCNRDGTASCSGNYCACKPNVVGPYCSECRPGTYGLSERNPDGCEECYCSGKSTKCSSAVLYRQLIPVDFILSKPLLTDEEGSIVDEENLSFDIPTNMFTYNYNSYTQKYWSIRGSVLGNQLYSYGGHLSYRLDVDSYGNSVPGSDVILIGNGMKLVWSRPREEQDNSEYRVRLHEDENWQRKEFGRSVNAGRLDFMSVLSNLEHILIRATPKIPTTRTSIRDVILESAVEHRTPDAQQAIEVEVCTCPAGYSGTSCEKCEPLHYKDNYGSCVACPCREDTTDSCYLQDSEVTCRCKPGYSGQQCQIDGNNDKSTLIDKPDTLVIEPKPCCSDYQVDLMPNETFASNETLQLYKGNRKVGNVTRLRSDCNRRDGYARPEPPRPVPTPLPDYQTQITVSIAPPEITIIPIGGSLTLSCTGRMAWNGVPVFVSWSKLGDRLPIGAEEDGGVLRLYNLEIHDSGVYVCRAVNNETNRVFEDRISITITEQSQRTPSQIVNLPQVVTFEEYQRNEIYCEVSGHPTPTVTWTRVEGQMSLEARTEDTRLIFEAPRKSDEGRYRCRASNENGIDEKYTQVYVRVAPPVAPPPPRELIYIDPPSYTGESGQQVRLTCQPTTSISLIYEWNKDGYPLYRQRNVIISGNTIEIRDPTPRDSGLYTCIGIDLRGRRNYTNDAQVLIEDSGYPAPGPGPYPGQLPGTIGPVVKRLPEQNLIIQGQDFSITCEATGSPYPSIKWTKVHEALADNVQQTGNVLRIINARPENRGMYLCIAENIAGSEESNTIIDVEPRESPTVDVHPPGPQSVTVGTEAMLYCSGTGIPDPSVQWRRVDGKPLSPRCQEISPGYIMIREIQLEDSGDYECIAQNDVGRVTVVQKVNVMLPPVITLEPNDEYLSLTEGDELKVICTATGVPSPIVQWVDDTTEFNRGLPPSPQHSQAFLEKYRVDRNDAKTYKCIASNEAGTAESSVTVDVRPRRGDVPHDGDVIRNPYPIYPRPPQYDPPQNVYRANKGEAVRLTCDLGPELMTSWQREDGRPLPPNSYLEQSSLIITAVEEQNSGKYICNAIDNRGAIVSFVIAELVLVPIPQITFHPNIPIVVTVNDNIDVYCEVTGEQPIEVSWHTDHNRPLTDTARIEGQYLRFNGITPADAGRYYCSASNRYGNTTKMAEVTVNRRGPYLPSPRAQTYNIREGDDVTLDCDVQSVRETLRGEIRYEWHREDGRPLPRNALVRDQRLYLRGVQKPDEGRYVCESYSTGGSRSAPSFVDLIVKRGYSISEVPCVVFYICTDFKAPKALVSKPPTRLSYACQPSDFKCVSHPHTCIKAAMVCDGIHDCTDHSDEFNCTPQQPPTTLATAQSLTTPTATPLPPPMSAPPTHKPLATQKPAQKASQKSSQKPSYKRWRKRHSSHSSHKERRNNHTHTHKRKQRLRLKKRRHLLPTTVFRPPLAAAVPTLRLPAIPQALPELSTPPPLQQTFPRDRSLKLDQQSSQLRIGESTEVECYSSDSSYTDVVWERADGSPLPLNIQQIGNRLVISHVSASDAGDYRCKCKTDEGELYTTSYTLGIEEWPHEWKRPKLVHANVGSSAQLNCDAEVPGSYRWSRQYGQMQGDRDLYNERLELQDVQANDAGTYICTSSTPDGQSVDYPVILVVTGAIPRFHQEPISYMSFPTLPESYIKFNFDITFRPEQPNGLLLFNGQKRGSGDYISLSLKDRYPEFRFDFDGKPMVIRSERPVSLNEWHTVRVNRFRRDGYIQVDDQHPVAFPTLAQISPLDLIEDLYIGGVPNWDMLPHDAVDQQAGFVGCISRLTLQGTIVELMKEAKLKEGITACRPCQQNPCENGGICLESQTEVAYTCICQQGWTGHNCGVEGTQCTPGICGSGRCENTETGMECLCPLNKTGDRCQYIEHLNENSLAFKLNSYAAYPTPRASKLNVKLKVRPNSLHDAILLYAAESKLPSGDFIAVLLRDKHVELIINTGARLNPVLVRSQNPLPVNKWTEIEISRRFGEGILRVGNEPEQRAKATKLARMLYIKTPLYVGGYDHENVKLNRDVNITQGFDGCISGLFEGQRQIHLIADVIDAANIQNCGEINEIDQNESFDNFEQDATKLQPAKGTESKARSENVDQLVDACASDPCENGGSCSVHDSEAVCSCPVGFTGMHCEEHISLVYDANFHGNGYLEINRDQFNSDVEQKYSFAAMVFSTTDPNGLLLWWGQKKDEEYTGQDFMALAIVDGTVEFSFRLNGEETVIRNPDKRIDDGGRHIVLIKRTDNTAVLELDHLLDAGETRPTGKDQMNLPGHVFIGGTPDVAKFTGGRYTKNFNGCVRVVEGEARGIIQLGTAAISGQNVDTCPQTDDGTEPPVV</sequence>
<feature type="disulfide bond" evidence="15">
    <location>
        <begin position="4648"/>
        <end position="4657"/>
    </location>
</feature>
<dbReference type="PANTHER" id="PTHR24270">
    <property type="entry name" value="LOW-DENSITY LIPOPROTEIN RECEPTOR-RELATED"/>
    <property type="match status" value="1"/>
</dbReference>
<dbReference type="CDD" id="cd00055">
    <property type="entry name" value="EGF_Lam"/>
    <property type="match status" value="4"/>
</dbReference>
<evidence type="ECO:0000313" key="26">
    <source>
        <dbReference type="RefSeq" id="XP_029407871.2"/>
    </source>
</evidence>
<feature type="disulfide bond" evidence="17">
    <location>
        <begin position="1724"/>
        <end position="1739"/>
    </location>
</feature>
<dbReference type="Proteomes" id="UP001652620">
    <property type="component" value="Chromosome 4"/>
</dbReference>
<dbReference type="OrthoDB" id="10055367at2759"/>
<feature type="disulfide bond" evidence="17">
    <location>
        <begin position="868"/>
        <end position="880"/>
    </location>
</feature>
<dbReference type="PROSITE" id="PS00022">
    <property type="entry name" value="EGF_1"/>
    <property type="match status" value="6"/>
</dbReference>
<dbReference type="SMART" id="SM00281">
    <property type="entry name" value="LamB"/>
    <property type="match status" value="3"/>
</dbReference>
<dbReference type="Pfam" id="PF24973">
    <property type="entry name" value="EGF_LMN_ATRN"/>
    <property type="match status" value="1"/>
</dbReference>
<dbReference type="RefSeq" id="XP_029407871.2">
    <property type="nucleotide sequence ID" value="XM_029552011.2"/>
</dbReference>
<feature type="disulfide bond" evidence="17">
    <location>
        <begin position="1531"/>
        <end position="1543"/>
    </location>
</feature>
<evidence type="ECO:0000256" key="4">
    <source>
        <dbReference type="ARBA" id="ARBA00022525"/>
    </source>
</evidence>
<feature type="domain" description="Laminin G" evidence="20">
    <location>
        <begin position="4410"/>
        <end position="4587"/>
    </location>
</feature>
<feature type="disulfide bond" evidence="17">
    <location>
        <begin position="1498"/>
        <end position="1513"/>
    </location>
</feature>
<feature type="disulfide bond" evidence="17">
    <location>
        <begin position="1662"/>
        <end position="1674"/>
    </location>
</feature>
<dbReference type="Pfam" id="PF00008">
    <property type="entry name" value="EGF"/>
    <property type="match status" value="2"/>
</dbReference>
<feature type="disulfide bond" evidence="16">
    <location>
        <begin position="5078"/>
        <end position="5105"/>
    </location>
</feature>
<dbReference type="SUPFAM" id="SSF57196">
    <property type="entry name" value="EGF/Laminin"/>
    <property type="match status" value="3"/>
</dbReference>
<dbReference type="InterPro" id="IPR003599">
    <property type="entry name" value="Ig_sub"/>
</dbReference>
<keyword evidence="8" id="KW-0677">Repeat</keyword>
<evidence type="ECO:0000259" key="23">
    <source>
        <dbReference type="PROSITE" id="PS50835"/>
    </source>
</evidence>
<feature type="disulfide bond" evidence="17">
    <location>
        <begin position="1278"/>
        <end position="1293"/>
    </location>
</feature>
<keyword evidence="14 18" id="KW-0424">Laminin EGF-like domain</keyword>
<feature type="disulfide bond" evidence="17">
    <location>
        <begin position="997"/>
        <end position="1015"/>
    </location>
</feature>
<feature type="disulfide bond" evidence="17">
    <location>
        <begin position="1598"/>
        <end position="1613"/>
    </location>
</feature>
<dbReference type="Pfam" id="PF00047">
    <property type="entry name" value="ig"/>
    <property type="match status" value="2"/>
</dbReference>
<evidence type="ECO:0000256" key="8">
    <source>
        <dbReference type="ARBA" id="ARBA00022737"/>
    </source>
</evidence>
<dbReference type="PROSITE" id="PS50027">
    <property type="entry name" value="EGF_LAM_2"/>
    <property type="match status" value="3"/>
</dbReference>
<feature type="domain" description="Laminin IV type A" evidence="24">
    <location>
        <begin position="2833"/>
        <end position="3008"/>
    </location>
</feature>
<feature type="disulfide bond" evidence="17">
    <location>
        <begin position="875"/>
        <end position="893"/>
    </location>
</feature>
<feature type="region of interest" description="Disordered" evidence="19">
    <location>
        <begin position="4101"/>
        <end position="4187"/>
    </location>
</feature>
<feature type="disulfide bond" evidence="17">
    <location>
        <begin position="1860"/>
        <end position="1878"/>
    </location>
</feature>
<comment type="caution">
    <text evidence="15">Lacks conserved residue(s) required for the propagation of feature annotation.</text>
</comment>
<dbReference type="GO" id="GO:0005604">
    <property type="term" value="C:basement membrane"/>
    <property type="evidence" value="ECO:0007669"/>
    <property type="project" value="UniProtKB-SubCell"/>
</dbReference>
<feature type="domain" description="Laminin EGF-like" evidence="22">
    <location>
        <begin position="2762"/>
        <end position="2809"/>
    </location>
</feature>
<dbReference type="Pfam" id="PF07679">
    <property type="entry name" value="I-set"/>
    <property type="match status" value="3"/>
</dbReference>
<evidence type="ECO:0000259" key="20">
    <source>
        <dbReference type="PROSITE" id="PS50025"/>
    </source>
</evidence>
<dbReference type="Pfam" id="PF02210">
    <property type="entry name" value="Laminin_G_2"/>
    <property type="match status" value="1"/>
</dbReference>
<feature type="compositionally biased region" description="Low complexity" evidence="19">
    <location>
        <begin position="4138"/>
        <end position="4152"/>
    </location>
</feature>
<evidence type="ECO:0000313" key="25">
    <source>
        <dbReference type="Proteomes" id="UP001652620"/>
    </source>
</evidence>
<feature type="disulfide bond" evidence="17">
    <location>
        <begin position="382"/>
        <end position="400"/>
    </location>
</feature>
<feature type="compositionally biased region" description="Basic residues" evidence="19">
    <location>
        <begin position="166"/>
        <end position="177"/>
    </location>
</feature>
<dbReference type="PROSITE" id="PS01248">
    <property type="entry name" value="EGF_LAM_1"/>
    <property type="match status" value="3"/>
</dbReference>
<feature type="region of interest" description="Disordered" evidence="19">
    <location>
        <begin position="3133"/>
        <end position="3152"/>
    </location>
</feature>
<evidence type="ECO:0000256" key="9">
    <source>
        <dbReference type="ARBA" id="ARBA00022869"/>
    </source>
</evidence>
<feature type="domain" description="Ig-like" evidence="23">
    <location>
        <begin position="4324"/>
        <end position="4399"/>
    </location>
</feature>
<dbReference type="InterPro" id="IPR056863">
    <property type="entry name" value="LMN_ATRN_NET-like_EGF"/>
</dbReference>
<evidence type="ECO:0000256" key="14">
    <source>
        <dbReference type="ARBA" id="ARBA00023292"/>
    </source>
</evidence>
<protein>
    <submittedName>
        <fullName evidence="26">Basement membrane-specific heparan sulfate proteoglycan core protein isoform X35</fullName>
    </submittedName>
</protein>
<dbReference type="PROSITE" id="PS50026">
    <property type="entry name" value="EGF_3"/>
    <property type="match status" value="3"/>
</dbReference>
<feature type="domain" description="Ig-like" evidence="23">
    <location>
        <begin position="3755"/>
        <end position="3831"/>
    </location>
</feature>
<evidence type="ECO:0000259" key="21">
    <source>
        <dbReference type="PROSITE" id="PS50026"/>
    </source>
</evidence>
<keyword evidence="12 15" id="KW-1015">Disulfide bond</keyword>
<feature type="disulfide bond" evidence="17">
    <location>
        <begin position="843"/>
        <end position="858"/>
    </location>
</feature>
<feature type="disulfide bond" evidence="17">
    <location>
        <begin position="1327"/>
        <end position="1342"/>
    </location>
</feature>
<feature type="disulfide bond" evidence="17">
    <location>
        <begin position="1308"/>
        <end position="1320"/>
    </location>
</feature>
<dbReference type="PROSITE" id="PS50068">
    <property type="entry name" value="LDLRA_2"/>
    <property type="match status" value="25"/>
</dbReference>
<feature type="compositionally biased region" description="Basic and acidic residues" evidence="19">
    <location>
        <begin position="3731"/>
        <end position="3743"/>
    </location>
</feature>
<dbReference type="Pfam" id="PF00053">
    <property type="entry name" value="EGF_laminin"/>
    <property type="match status" value="4"/>
</dbReference>
<dbReference type="SUPFAM" id="SSF49899">
    <property type="entry name" value="Concanavalin A-like lectins/glucanases"/>
    <property type="match status" value="3"/>
</dbReference>
<feature type="disulfide bond" evidence="17">
    <location>
        <begin position="1943"/>
        <end position="1961"/>
    </location>
</feature>
<feature type="disulfide bond" evidence="17">
    <location>
        <begin position="1459"/>
        <end position="1474"/>
    </location>
</feature>
<dbReference type="InterPro" id="IPR002049">
    <property type="entry name" value="LE_dom"/>
</dbReference>
<dbReference type="InterPro" id="IPR001791">
    <property type="entry name" value="Laminin_G"/>
</dbReference>
<evidence type="ECO:0000256" key="13">
    <source>
        <dbReference type="ARBA" id="ARBA00023180"/>
    </source>
</evidence>
<dbReference type="Gene3D" id="2.10.25.10">
    <property type="entry name" value="Laminin"/>
    <property type="match status" value="5"/>
</dbReference>
<feature type="disulfide bond" evidence="17">
    <location>
        <begin position="1646"/>
        <end position="1661"/>
    </location>
</feature>
<feature type="disulfide bond" evidence="17">
    <location>
        <begin position="1900"/>
        <end position="1918"/>
    </location>
</feature>
<dbReference type="InterPro" id="IPR036179">
    <property type="entry name" value="Ig-like_dom_sf"/>
</dbReference>
<feature type="disulfide bond" evidence="15">
    <location>
        <begin position="4627"/>
        <end position="4637"/>
    </location>
</feature>
<feature type="domain" description="Ig-like" evidence="23">
    <location>
        <begin position="3938"/>
        <end position="4022"/>
    </location>
</feature>
<dbReference type="CDD" id="cd00110">
    <property type="entry name" value="LamG"/>
    <property type="match status" value="3"/>
</dbReference>
<evidence type="ECO:0000256" key="3">
    <source>
        <dbReference type="ARBA" id="ARBA00004308"/>
    </source>
</evidence>
<comment type="subcellular location">
    <subcellularLocation>
        <location evidence="3">Endomembrane system</location>
    </subcellularLocation>
    <subcellularLocation>
        <location evidence="1">Membrane</location>
        <topology evidence="1">Single-pass membrane protein</topology>
    </subcellularLocation>
    <subcellularLocation>
        <location evidence="2">Secreted</location>
        <location evidence="2">Extracellular space</location>
        <location evidence="2">Extracellular matrix</location>
        <location evidence="2">Basement membrane</location>
    </subcellularLocation>
</comment>
<dbReference type="PROSITE" id="PS50025">
    <property type="entry name" value="LAM_G_DOMAIN"/>
    <property type="match status" value="3"/>
</dbReference>
<feature type="compositionally biased region" description="Pro residues" evidence="19">
    <location>
        <begin position="3749"/>
        <end position="3758"/>
    </location>
</feature>
<keyword evidence="5" id="KW-0272">Extracellular matrix</keyword>
<keyword evidence="10" id="KW-1133">Transmembrane helix</keyword>
<feature type="disulfide bond" evidence="17">
    <location>
        <begin position="1669"/>
        <end position="1687"/>
    </location>
</feature>
<dbReference type="InterPro" id="IPR013098">
    <property type="entry name" value="Ig_I-set"/>
</dbReference>
<dbReference type="GO" id="GO:0048731">
    <property type="term" value="P:system development"/>
    <property type="evidence" value="ECO:0007669"/>
    <property type="project" value="UniProtKB-ARBA"/>
</dbReference>
<feature type="domain" description="Laminin EGF-like" evidence="22">
    <location>
        <begin position="2696"/>
        <end position="2745"/>
    </location>
</feature>
<evidence type="ECO:0000256" key="11">
    <source>
        <dbReference type="ARBA" id="ARBA00023136"/>
    </source>
</evidence>
<feature type="disulfide bond" evidence="17">
    <location>
        <begin position="1227"/>
        <end position="1245"/>
    </location>
</feature>
<feature type="domain" description="Laminin IV type A" evidence="24">
    <location>
        <begin position="2111"/>
        <end position="2295"/>
    </location>
</feature>
<feature type="disulfide bond" evidence="15">
    <location>
        <begin position="4592"/>
        <end position="4609"/>
    </location>
</feature>
<dbReference type="SMART" id="SM00409">
    <property type="entry name" value="IG"/>
    <property type="match status" value="13"/>
</dbReference>
<evidence type="ECO:0000259" key="22">
    <source>
        <dbReference type="PROSITE" id="PS50027"/>
    </source>
</evidence>
<feature type="domain" description="Ig-like" evidence="23">
    <location>
        <begin position="3343"/>
        <end position="3420"/>
    </location>
</feature>
<feature type="compositionally biased region" description="Basic residues" evidence="19">
    <location>
        <begin position="148"/>
        <end position="158"/>
    </location>
</feature>
<feature type="disulfide bond" evidence="17">
    <location>
        <begin position="1410"/>
        <end position="1428"/>
    </location>
</feature>
<feature type="compositionally biased region" description="Pro residues" evidence="19">
    <location>
        <begin position="4120"/>
        <end position="4132"/>
    </location>
</feature>
<dbReference type="Gene3D" id="2.60.120.200">
    <property type="match status" value="3"/>
</dbReference>
<dbReference type="GO" id="GO:0030154">
    <property type="term" value="P:cell differentiation"/>
    <property type="evidence" value="ECO:0007669"/>
    <property type="project" value="UniProtKB-ARBA"/>
</dbReference>
<dbReference type="SMART" id="SM00181">
    <property type="entry name" value="EGF"/>
    <property type="match status" value="10"/>
</dbReference>
<feature type="disulfide bond" evidence="17">
    <location>
        <begin position="1447"/>
        <end position="1465"/>
    </location>
</feature>